<dbReference type="PANTHER" id="PTHR10851">
    <property type="entry name" value="PYRIDOXINE-5-PHOSPHATE OXIDASE"/>
    <property type="match status" value="1"/>
</dbReference>
<keyword evidence="9" id="KW-0520">NAD</keyword>
<dbReference type="SUPFAM" id="SSF64153">
    <property type="entry name" value="YjeF N-terminal domain-like"/>
    <property type="match status" value="1"/>
</dbReference>
<evidence type="ECO:0000256" key="1">
    <source>
        <dbReference type="ARBA" id="ARBA00001917"/>
    </source>
</evidence>
<dbReference type="NCBIfam" id="TIGR00558">
    <property type="entry name" value="pdxH"/>
    <property type="match status" value="1"/>
</dbReference>
<dbReference type="NCBIfam" id="TIGR00197">
    <property type="entry name" value="yjeF_nterm"/>
    <property type="match status" value="1"/>
</dbReference>
<dbReference type="UniPathway" id="UPA01068">
    <property type="reaction ID" value="UER00304"/>
</dbReference>
<dbReference type="PROSITE" id="PS01064">
    <property type="entry name" value="PYRIDOX_OXIDASE"/>
    <property type="match status" value="1"/>
</dbReference>
<dbReference type="FunFam" id="2.30.110.10:FF:000005">
    <property type="entry name" value="NAD(P)H-hydrate epimerase"/>
    <property type="match status" value="1"/>
</dbReference>
<evidence type="ECO:0000256" key="9">
    <source>
        <dbReference type="HAMAP-Rule" id="MF_03159"/>
    </source>
</evidence>
<evidence type="ECO:0000256" key="6">
    <source>
        <dbReference type="ARBA" id="ARBA00022643"/>
    </source>
</evidence>
<keyword evidence="6" id="KW-0288">FMN</keyword>
<feature type="binding site" evidence="9">
    <location>
        <position position="129"/>
    </location>
    <ligand>
        <name>K(+)</name>
        <dbReference type="ChEBI" id="CHEBI:29103"/>
    </ligand>
</feature>
<feature type="binding site" evidence="9">
    <location>
        <position position="65"/>
    </location>
    <ligand>
        <name>K(+)</name>
        <dbReference type="ChEBI" id="CHEBI:29103"/>
    </ligand>
</feature>
<evidence type="ECO:0000313" key="11">
    <source>
        <dbReference type="EMBL" id="KAF9600329.1"/>
    </source>
</evidence>
<evidence type="ECO:0000256" key="2">
    <source>
        <dbReference type="ARBA" id="ARBA00004738"/>
    </source>
</evidence>
<organism evidence="11 12">
    <name type="scientific">Coptis chinensis</name>
    <dbReference type="NCBI Taxonomy" id="261450"/>
    <lineage>
        <taxon>Eukaryota</taxon>
        <taxon>Viridiplantae</taxon>
        <taxon>Streptophyta</taxon>
        <taxon>Embryophyta</taxon>
        <taxon>Tracheophyta</taxon>
        <taxon>Spermatophyta</taxon>
        <taxon>Magnoliopsida</taxon>
        <taxon>Ranunculales</taxon>
        <taxon>Ranunculaceae</taxon>
        <taxon>Coptidoideae</taxon>
        <taxon>Coptis</taxon>
    </lineage>
</organism>
<dbReference type="GO" id="GO:0008615">
    <property type="term" value="P:pyridoxine biosynthetic process"/>
    <property type="evidence" value="ECO:0007669"/>
    <property type="project" value="UniProtKB-KW"/>
</dbReference>
<dbReference type="HAMAP" id="MF_01629">
    <property type="entry name" value="PdxH"/>
    <property type="match status" value="1"/>
</dbReference>
<feature type="domain" description="YjeF N-terminal" evidence="10">
    <location>
        <begin position="8"/>
        <end position="231"/>
    </location>
</feature>
<dbReference type="GO" id="GO:0004733">
    <property type="term" value="F:pyridoxamine phosphate oxidase activity"/>
    <property type="evidence" value="ECO:0007669"/>
    <property type="project" value="InterPro"/>
</dbReference>
<gene>
    <name evidence="11" type="ORF">IFM89_007047</name>
</gene>
<name>A0A835HIZ4_9MAGN</name>
<comment type="cofactor">
    <cofactor evidence="1">
        <name>FMN</name>
        <dbReference type="ChEBI" id="CHEBI:58210"/>
    </cofactor>
</comment>
<comment type="pathway">
    <text evidence="3">Cofactor metabolism; pyridoxal 5'-phosphate salvage; pyridoxal 5'-phosphate from pyridoxine 5'-phosphate: step 1/1.</text>
</comment>
<dbReference type="InterPro" id="IPR019740">
    <property type="entry name" value="Pyridox_Oxase_CS"/>
</dbReference>
<dbReference type="NCBIfam" id="NF004231">
    <property type="entry name" value="PRK05679.1"/>
    <property type="match status" value="1"/>
</dbReference>
<keyword evidence="9" id="KW-0413">Isomerase</keyword>
<keyword evidence="12" id="KW-1185">Reference proteome</keyword>
<dbReference type="InterPro" id="IPR036652">
    <property type="entry name" value="YjeF_N_dom_sf"/>
</dbReference>
<comment type="pathway">
    <text evidence="2">Cofactor metabolism; pyridoxal 5'-phosphate salvage; pyridoxal 5'-phosphate from pyridoxamine 5'-phosphate: step 1/1.</text>
</comment>
<keyword evidence="8" id="KW-0664">Pyridoxine biosynthesis</keyword>
<dbReference type="InterPro" id="IPR019576">
    <property type="entry name" value="Pyridoxamine_oxidase_dimer_C"/>
</dbReference>
<comment type="cofactor">
    <cofactor evidence="9">
        <name>K(+)</name>
        <dbReference type="ChEBI" id="CHEBI:29103"/>
    </cofactor>
    <text evidence="9">Binds 1 potassium ion per subunit.</text>
</comment>
<comment type="caution">
    <text evidence="9">Lacks conserved residue(s) required for the propagation of feature annotation.</text>
</comment>
<dbReference type="HAMAP" id="MF_01966">
    <property type="entry name" value="NADHX_epimerase"/>
    <property type="match status" value="1"/>
</dbReference>
<reference evidence="11 12" key="1">
    <citation type="submission" date="2020-10" db="EMBL/GenBank/DDBJ databases">
        <title>The Coptis chinensis genome and diversification of protoberbering-type alkaloids.</title>
        <authorList>
            <person name="Wang B."/>
            <person name="Shu S."/>
            <person name="Song C."/>
            <person name="Liu Y."/>
        </authorList>
    </citation>
    <scope>NUCLEOTIDE SEQUENCE [LARGE SCALE GENOMIC DNA]</scope>
    <source>
        <strain evidence="11">HL-2020</strain>
        <tissue evidence="11">Leaf</tissue>
    </source>
</reference>
<comment type="catalytic activity">
    <reaction evidence="9">
        <text>(6R)-NADPHX = (6S)-NADPHX</text>
        <dbReference type="Rhea" id="RHEA:32227"/>
        <dbReference type="ChEBI" id="CHEBI:64076"/>
        <dbReference type="ChEBI" id="CHEBI:64077"/>
        <dbReference type="EC" id="5.1.99.6"/>
    </reaction>
</comment>
<evidence type="ECO:0000256" key="5">
    <source>
        <dbReference type="ARBA" id="ARBA00022630"/>
    </source>
</evidence>
<keyword evidence="5" id="KW-0285">Flavoprotein</keyword>
<dbReference type="GO" id="GO:0052856">
    <property type="term" value="F:NAD(P)HX epimerase activity"/>
    <property type="evidence" value="ECO:0007669"/>
    <property type="project" value="UniProtKB-UniRule"/>
</dbReference>
<dbReference type="FunFam" id="3.40.50.10260:FF:000006">
    <property type="entry name" value="NAD(P)H-hydrate epimerase"/>
    <property type="match status" value="1"/>
</dbReference>
<dbReference type="PANTHER" id="PTHR10851:SF0">
    <property type="entry name" value="PYRIDOXINE-5'-PHOSPHATE OXIDASE"/>
    <property type="match status" value="1"/>
</dbReference>
<evidence type="ECO:0000256" key="8">
    <source>
        <dbReference type="ARBA" id="ARBA00023096"/>
    </source>
</evidence>
<comment type="similarity">
    <text evidence="9">Belongs to the NnrE/AIBP family.</text>
</comment>
<dbReference type="OrthoDB" id="10064708at2759"/>
<dbReference type="InterPro" id="IPR000659">
    <property type="entry name" value="Pyridox_Oxase"/>
</dbReference>
<proteinExistence type="inferred from homology"/>
<evidence type="ECO:0000259" key="10">
    <source>
        <dbReference type="PROSITE" id="PS51385"/>
    </source>
</evidence>
<keyword evidence="9" id="KW-0547">Nucleotide-binding</keyword>
<dbReference type="Proteomes" id="UP000631114">
    <property type="component" value="Unassembled WGS sequence"/>
</dbReference>
<feature type="binding site" evidence="9">
    <location>
        <position position="172"/>
    </location>
    <ligand>
        <name>(6S)-NADPHX</name>
        <dbReference type="ChEBI" id="CHEBI:64076"/>
    </ligand>
</feature>
<dbReference type="EMBL" id="JADFTS010000006">
    <property type="protein sequence ID" value="KAF9600329.1"/>
    <property type="molecule type" value="Genomic_DNA"/>
</dbReference>
<dbReference type="Pfam" id="PF10590">
    <property type="entry name" value="PNP_phzG_C"/>
    <property type="match status" value="1"/>
</dbReference>
<evidence type="ECO:0000256" key="3">
    <source>
        <dbReference type="ARBA" id="ARBA00005037"/>
    </source>
</evidence>
<dbReference type="Pfam" id="PF03853">
    <property type="entry name" value="YjeF_N"/>
    <property type="match status" value="1"/>
</dbReference>
<keyword evidence="7" id="KW-0560">Oxidoreductase</keyword>
<comment type="subunit">
    <text evidence="4">Homodimer.</text>
</comment>
<dbReference type="InterPro" id="IPR011576">
    <property type="entry name" value="Pyridox_Oxase_N"/>
</dbReference>
<evidence type="ECO:0000256" key="7">
    <source>
        <dbReference type="ARBA" id="ARBA00023002"/>
    </source>
</evidence>
<dbReference type="InterPro" id="IPR012349">
    <property type="entry name" value="Split_barrel_FMN-bd"/>
</dbReference>
<feature type="binding site" evidence="9">
    <location>
        <begin position="64"/>
        <end position="68"/>
    </location>
    <ligand>
        <name>(6S)-NADPHX</name>
        <dbReference type="ChEBI" id="CHEBI:64076"/>
    </ligand>
</feature>
<dbReference type="Gene3D" id="2.30.110.10">
    <property type="entry name" value="Electron Transport, Fmn-binding Protein, Chain A"/>
    <property type="match status" value="1"/>
</dbReference>
<dbReference type="Pfam" id="PF01243">
    <property type="entry name" value="PNPOx_N"/>
    <property type="match status" value="1"/>
</dbReference>
<dbReference type="AlphaFoldDB" id="A0A835HIZ4"/>
<evidence type="ECO:0000256" key="4">
    <source>
        <dbReference type="ARBA" id="ARBA00011738"/>
    </source>
</evidence>
<comment type="function">
    <text evidence="9">Catalyzes the epimerization of the S- and R-forms of NAD(P)HX, a damaged form of NAD(P)H that is a result of enzymatic or heat-dependent hydration. This is a prerequisite for the S-specific NAD(P)H-hydrate dehydratase to allow the repair of both epimers of NAD(P)HX.</text>
</comment>
<dbReference type="GO" id="GO:0010181">
    <property type="term" value="F:FMN binding"/>
    <property type="evidence" value="ECO:0007669"/>
    <property type="project" value="InterPro"/>
</dbReference>
<dbReference type="Gene3D" id="3.40.50.10260">
    <property type="entry name" value="YjeF N-terminal domain"/>
    <property type="match status" value="1"/>
</dbReference>
<evidence type="ECO:0000313" key="12">
    <source>
        <dbReference type="Proteomes" id="UP000631114"/>
    </source>
</evidence>
<dbReference type="SUPFAM" id="SSF50475">
    <property type="entry name" value="FMN-binding split barrel"/>
    <property type="match status" value="1"/>
</dbReference>
<accession>A0A835HIZ4</accession>
<protein>
    <recommendedName>
        <fullName evidence="9">NAD(P)H-hydrate epimerase</fullName>
        <ecNumber evidence="9">5.1.99.6</ecNumber>
    </recommendedName>
    <alternativeName>
        <fullName evidence="9">NAD(P)HX epimerase</fullName>
    </alternativeName>
</protein>
<comment type="catalytic activity">
    <reaction evidence="9">
        <text>(6R)-NADHX = (6S)-NADHX</text>
        <dbReference type="Rhea" id="RHEA:32215"/>
        <dbReference type="ChEBI" id="CHEBI:64074"/>
        <dbReference type="ChEBI" id="CHEBI:64075"/>
        <dbReference type="EC" id="5.1.99.6"/>
    </reaction>
</comment>
<keyword evidence="9" id="KW-0630">Potassium</keyword>
<sequence>MDSAVRYLSEKEAIEIEEMLMGPSVGFSLDQLMEFFGLSIAAAIAEIYKSNERGRILLLCGPGSNGGNGLVAARHLHHFGYKPNVCYPKSTPQTPHTALVTQLVSLSIPFLSVEDLPLDLSNEFDIVVDAVFGYSVHGLLTSPFDDLIKRLVYLLNNGQTAGHQSTVVVSVDVPSGWHVEEGHIDGQGIKPDMLVSLIAPKLCAKKFSGSHHFLGGRFVPPSIAEKYMLHLPSYPGTSMCVQIGKPSPVEISSLQKSFTSSEFLENHLEANPIDQFRTWFNDALAAGLPQPNVMALSTAGKDGKPSSRMLLLKELDSEGFVWSTNTESRKAREISENPYGSIIFYWDNLSRQVRVEGTVENVSDEESEKHFRTRPRAGQIGALVSKQSTIICGRDVLHQEYAKLEAKFSDGLKRMLWDCRSLIPKPKHWLSYRLKPEIIEFWQGQQSRMHDRLQFRLSEIDGAREWKIVRLAP</sequence>
<dbReference type="EC" id="5.1.99.6" evidence="9"/>
<dbReference type="PROSITE" id="PS51385">
    <property type="entry name" value="YJEF_N"/>
    <property type="match status" value="1"/>
</dbReference>
<feature type="binding site" evidence="9">
    <location>
        <position position="175"/>
    </location>
    <ligand>
        <name>K(+)</name>
        <dbReference type="ChEBI" id="CHEBI:29103"/>
    </ligand>
</feature>
<comment type="caution">
    <text evidence="11">The sequence shown here is derived from an EMBL/GenBank/DDBJ whole genome shotgun (WGS) entry which is preliminary data.</text>
</comment>
<dbReference type="GO" id="GO:0046872">
    <property type="term" value="F:metal ion binding"/>
    <property type="evidence" value="ECO:0007669"/>
    <property type="project" value="UniProtKB-KW"/>
</dbReference>
<dbReference type="InterPro" id="IPR004443">
    <property type="entry name" value="YjeF_N_dom"/>
</dbReference>
<keyword evidence="9" id="KW-0479">Metal-binding</keyword>